<dbReference type="InParanoid" id="H2P359"/>
<gene>
    <name evidence="2" type="primary">HMGN1</name>
</gene>
<organism evidence="2 3">
    <name type="scientific">Pongo abelii</name>
    <name type="common">Sumatran orangutan</name>
    <name type="synonym">Pongo pygmaeus abelii</name>
    <dbReference type="NCBI Taxonomy" id="9601"/>
    <lineage>
        <taxon>Eukaryota</taxon>
        <taxon>Metazoa</taxon>
        <taxon>Chordata</taxon>
        <taxon>Craniata</taxon>
        <taxon>Vertebrata</taxon>
        <taxon>Euteleostomi</taxon>
        <taxon>Mammalia</taxon>
        <taxon>Eutheria</taxon>
        <taxon>Euarchontoglires</taxon>
        <taxon>Primates</taxon>
        <taxon>Haplorrhini</taxon>
        <taxon>Catarrhini</taxon>
        <taxon>Hominidae</taxon>
        <taxon>Pongo</taxon>
    </lineage>
</organism>
<feature type="compositionally biased region" description="Gly residues" evidence="1">
    <location>
        <begin position="63"/>
        <end position="73"/>
    </location>
</feature>
<feature type="region of interest" description="Disordered" evidence="1">
    <location>
        <begin position="152"/>
        <end position="223"/>
    </location>
</feature>
<protein>
    <submittedName>
        <fullName evidence="2">High mobility group nucleosome binding domain 1</fullName>
    </submittedName>
</protein>
<evidence type="ECO:0000313" key="2">
    <source>
        <dbReference type="Ensembl" id="ENSPPYP00000012753.3"/>
    </source>
</evidence>
<dbReference type="AlphaFoldDB" id="H2P359"/>
<feature type="compositionally biased region" description="Basic residues" evidence="1">
    <location>
        <begin position="182"/>
        <end position="201"/>
    </location>
</feature>
<dbReference type="FunCoup" id="H2P359">
    <property type="interactions" value="2279"/>
</dbReference>
<dbReference type="HOGENOM" id="CLU_141985_1_0_1"/>
<proteinExistence type="predicted"/>
<dbReference type="Proteomes" id="UP000001595">
    <property type="component" value="Chromosome 21"/>
</dbReference>
<name>H2P359_PONAB</name>
<dbReference type="GeneTree" id="ENSGT00390000011549"/>
<accession>H2P359</accession>
<keyword evidence="3" id="KW-1185">Reference proteome</keyword>
<feature type="region of interest" description="Disordered" evidence="1">
    <location>
        <begin position="60"/>
        <end position="111"/>
    </location>
</feature>
<evidence type="ECO:0000313" key="3">
    <source>
        <dbReference type="Proteomes" id="UP000001595"/>
    </source>
</evidence>
<reference evidence="2 3" key="1">
    <citation type="submission" date="2008-02" db="EMBL/GenBank/DDBJ databases">
        <title>A 6x draft sequence assembly of the Pongo pygmaeus abelii genome.</title>
        <authorList>
            <person name="Wilson R.K."/>
            <person name="Mardis E."/>
        </authorList>
    </citation>
    <scope>NUCLEOTIDE SEQUENCE [LARGE SCALE GENOMIC DNA]</scope>
</reference>
<sequence>RRPGIQKNCGWGPAVTWRASANQRADRTLQLGFKQTTVRPERHWDPAPFAWVWGPARRRKGVGAPGRGRGAGSSDGPPHLFRARAVPRSQWAGVGGGPAGGEGEPAAGDAGGGGGGLLIRFHPVLPPPPLWVSAARAAGGVAAARQPSFAKALGAPRPAGNRHAPSPPPGCPRGRSAPPKAPPRKRNLLQKWKRSRRRQQRRINLQTKKCKQKGKGEQRGNRPKWLTKKLKKIYLQKTGKRKLRRVQPLMKQERKKPSLINNYIPCLISGPCLPSCTIQRNIFINYFVNASFLVALETFLRRRESHLIPFFKCKCFFLRGEIICWLFIFWYNQKIVWDIELWEALTVSGGQRSA</sequence>
<feature type="compositionally biased region" description="Gly residues" evidence="1">
    <location>
        <begin position="93"/>
        <end position="111"/>
    </location>
</feature>
<reference evidence="2" key="3">
    <citation type="submission" date="2025-09" db="UniProtKB">
        <authorList>
            <consortium name="Ensembl"/>
        </authorList>
    </citation>
    <scope>IDENTIFICATION</scope>
</reference>
<accession>A0A2J8UAM5</accession>
<dbReference type="eggNOG" id="ENOG502S7UM">
    <property type="taxonomic scope" value="Eukaryota"/>
</dbReference>
<dbReference type="Ensembl" id="ENSPPYT00000013266.3">
    <property type="protein sequence ID" value="ENSPPYP00000012753.3"/>
    <property type="gene ID" value="ENSPPYG00000011426.3"/>
</dbReference>
<reference evidence="2" key="2">
    <citation type="submission" date="2025-08" db="UniProtKB">
        <authorList>
            <consortium name="Ensembl"/>
        </authorList>
    </citation>
    <scope>IDENTIFICATION</scope>
</reference>
<evidence type="ECO:0000256" key="1">
    <source>
        <dbReference type="SAM" id="MobiDB-lite"/>
    </source>
</evidence>